<evidence type="ECO:0000313" key="2">
    <source>
        <dbReference type="Proteomes" id="UP001567538"/>
    </source>
</evidence>
<evidence type="ECO:0000313" key="1">
    <source>
        <dbReference type="EMBL" id="KAL1543894.1"/>
    </source>
</evidence>
<keyword evidence="2" id="KW-1185">Reference proteome</keyword>
<name>A0ABD1GL56_SALDI</name>
<accession>A0ABD1GL56</accession>
<comment type="caution">
    <text evidence="1">The sequence shown here is derived from an EMBL/GenBank/DDBJ whole genome shotgun (WGS) entry which is preliminary data.</text>
</comment>
<sequence>MGCCITQALLAAATASSSRKSSIRKDTLEDQHDDLLKNGSSRCKTNLQCSYGHYQTTFNPTCARSAGFYMTED</sequence>
<dbReference type="EMBL" id="JBEAFC010000008">
    <property type="protein sequence ID" value="KAL1543894.1"/>
    <property type="molecule type" value="Genomic_DNA"/>
</dbReference>
<dbReference type="Proteomes" id="UP001567538">
    <property type="component" value="Unassembled WGS sequence"/>
</dbReference>
<evidence type="ECO:0008006" key="3">
    <source>
        <dbReference type="Google" id="ProtNLM"/>
    </source>
</evidence>
<protein>
    <recommendedName>
        <fullName evidence="3">Secreted protein</fullName>
    </recommendedName>
</protein>
<proteinExistence type="predicted"/>
<reference evidence="1 2" key="1">
    <citation type="submission" date="2024-06" db="EMBL/GenBank/DDBJ databases">
        <title>A chromosome level genome sequence of Diviner's sage (Salvia divinorum).</title>
        <authorList>
            <person name="Ford S.A."/>
            <person name="Ro D.-K."/>
            <person name="Ness R.W."/>
            <person name="Phillips M.A."/>
        </authorList>
    </citation>
    <scope>NUCLEOTIDE SEQUENCE [LARGE SCALE GENOMIC DNA]</scope>
    <source>
        <strain evidence="1">SAF-2024a</strain>
        <tissue evidence="1">Leaf</tissue>
    </source>
</reference>
<gene>
    <name evidence="1" type="ORF">AAHA92_20810</name>
</gene>
<organism evidence="1 2">
    <name type="scientific">Salvia divinorum</name>
    <name type="common">Maria pastora</name>
    <name type="synonym">Diviner's sage</name>
    <dbReference type="NCBI Taxonomy" id="28513"/>
    <lineage>
        <taxon>Eukaryota</taxon>
        <taxon>Viridiplantae</taxon>
        <taxon>Streptophyta</taxon>
        <taxon>Embryophyta</taxon>
        <taxon>Tracheophyta</taxon>
        <taxon>Spermatophyta</taxon>
        <taxon>Magnoliopsida</taxon>
        <taxon>eudicotyledons</taxon>
        <taxon>Gunneridae</taxon>
        <taxon>Pentapetalae</taxon>
        <taxon>asterids</taxon>
        <taxon>lamiids</taxon>
        <taxon>Lamiales</taxon>
        <taxon>Lamiaceae</taxon>
        <taxon>Nepetoideae</taxon>
        <taxon>Mentheae</taxon>
        <taxon>Salviinae</taxon>
        <taxon>Salvia</taxon>
        <taxon>Salvia subgen. Calosphace</taxon>
    </lineage>
</organism>
<dbReference type="AlphaFoldDB" id="A0ABD1GL56"/>